<evidence type="ECO:0000256" key="4">
    <source>
        <dbReference type="ARBA" id="ARBA00023163"/>
    </source>
</evidence>
<name>A0A5C7F2F1_9BACI</name>
<dbReference type="Pfam" id="PF04542">
    <property type="entry name" value="Sigma70_r2"/>
    <property type="match status" value="1"/>
</dbReference>
<dbReference type="InterPro" id="IPR013324">
    <property type="entry name" value="RNA_pol_sigma_r3/r4-like"/>
</dbReference>
<dbReference type="GO" id="GO:0006352">
    <property type="term" value="P:DNA-templated transcription initiation"/>
    <property type="evidence" value="ECO:0007669"/>
    <property type="project" value="InterPro"/>
</dbReference>
<sequence>MRQVDHFWEDVHDRLLKMIQSKVSNREDAKDILHNVYIKMQERIDQLRDEEKLESWLFQLTRNTIIDYYRVRRLHAPLEEEELLEETDDPMENYNPEVAAALARYLTQLPPEYEEALRLYDIEGWKHKQIAEHLGISISGSKTRVQRGRQKLKKLLLDCCAVKLDAYGNAIDYYKNPPNMRP</sequence>
<keyword evidence="2" id="KW-0805">Transcription regulation</keyword>
<evidence type="ECO:0000256" key="3">
    <source>
        <dbReference type="ARBA" id="ARBA00023082"/>
    </source>
</evidence>
<dbReference type="InterPro" id="IPR014304">
    <property type="entry name" value="RNA_pol_sigma-Z"/>
</dbReference>
<accession>A0A5C7F2F1</accession>
<evidence type="ECO:0000313" key="9">
    <source>
        <dbReference type="Proteomes" id="UP000321816"/>
    </source>
</evidence>
<dbReference type="Gene3D" id="1.10.1740.10">
    <property type="match status" value="1"/>
</dbReference>
<dbReference type="InterPro" id="IPR013325">
    <property type="entry name" value="RNA_pol_sigma_r2"/>
</dbReference>
<dbReference type="RefSeq" id="WP_147804930.1">
    <property type="nucleotide sequence ID" value="NZ_CP144914.1"/>
</dbReference>
<reference evidence="8 9" key="1">
    <citation type="submission" date="2024-01" db="EMBL/GenBank/DDBJ databases">
        <title>Complete Genome Sequence of Alkalicoccus halolimnae BZ-SZ-XJ29T, a Moderately Halophilic Bacterium Isolated from a Salt Lake.</title>
        <authorList>
            <person name="Zhao B."/>
        </authorList>
    </citation>
    <scope>NUCLEOTIDE SEQUENCE [LARGE SCALE GENOMIC DNA]</scope>
    <source>
        <strain evidence="8 9">BZ-SZ-XJ29</strain>
    </source>
</reference>
<organism evidence="8 9">
    <name type="scientific">Alkalicoccus halolimnae</name>
    <dbReference type="NCBI Taxonomy" id="1667239"/>
    <lineage>
        <taxon>Bacteria</taxon>
        <taxon>Bacillati</taxon>
        <taxon>Bacillota</taxon>
        <taxon>Bacilli</taxon>
        <taxon>Bacillales</taxon>
        <taxon>Bacillaceae</taxon>
        <taxon>Alkalicoccus</taxon>
    </lineage>
</organism>
<dbReference type="InterPro" id="IPR036388">
    <property type="entry name" value="WH-like_DNA-bd_sf"/>
</dbReference>
<dbReference type="GO" id="GO:0016987">
    <property type="term" value="F:sigma factor activity"/>
    <property type="evidence" value="ECO:0007669"/>
    <property type="project" value="UniProtKB-KW"/>
</dbReference>
<gene>
    <name evidence="8" type="primary">sigZ</name>
    <name evidence="8" type="ORF">FTX54_003060</name>
</gene>
<dbReference type="NCBIfam" id="TIGR02959">
    <property type="entry name" value="SigZ"/>
    <property type="match status" value="1"/>
</dbReference>
<dbReference type="Proteomes" id="UP000321816">
    <property type="component" value="Chromosome"/>
</dbReference>
<evidence type="ECO:0000256" key="2">
    <source>
        <dbReference type="ARBA" id="ARBA00023015"/>
    </source>
</evidence>
<feature type="domain" description="RNA polymerase sigma factor 70 region 4 type 2" evidence="7">
    <location>
        <begin position="101"/>
        <end position="152"/>
    </location>
</feature>
<keyword evidence="3" id="KW-0731">Sigma factor</keyword>
<dbReference type="PANTHER" id="PTHR43133">
    <property type="entry name" value="RNA POLYMERASE ECF-TYPE SIGMA FACTO"/>
    <property type="match status" value="1"/>
</dbReference>
<dbReference type="EMBL" id="CP144914">
    <property type="protein sequence ID" value="WWD80561.1"/>
    <property type="molecule type" value="Genomic_DNA"/>
</dbReference>
<proteinExistence type="inferred from homology"/>
<protein>
    <recommendedName>
        <fullName evidence="5">RNA polymerase sigma factor SigZ</fullName>
    </recommendedName>
</protein>
<dbReference type="AlphaFoldDB" id="A0A5C7F2F1"/>
<dbReference type="KEGG" id="ahal:FTX54_003060"/>
<evidence type="ECO:0000259" key="7">
    <source>
        <dbReference type="Pfam" id="PF08281"/>
    </source>
</evidence>
<feature type="domain" description="RNA polymerase sigma-70 region 2" evidence="6">
    <location>
        <begin position="9"/>
        <end position="73"/>
    </location>
</feature>
<dbReference type="SUPFAM" id="SSF88946">
    <property type="entry name" value="Sigma2 domain of RNA polymerase sigma factors"/>
    <property type="match status" value="1"/>
</dbReference>
<dbReference type="NCBIfam" id="TIGR02937">
    <property type="entry name" value="sigma70-ECF"/>
    <property type="match status" value="1"/>
</dbReference>
<dbReference type="GO" id="GO:0003677">
    <property type="term" value="F:DNA binding"/>
    <property type="evidence" value="ECO:0007669"/>
    <property type="project" value="InterPro"/>
</dbReference>
<dbReference type="PANTHER" id="PTHR43133:SF62">
    <property type="entry name" value="RNA POLYMERASE SIGMA FACTOR SIGZ"/>
    <property type="match status" value="1"/>
</dbReference>
<dbReference type="OrthoDB" id="9794508at2"/>
<dbReference type="CDD" id="cd06171">
    <property type="entry name" value="Sigma70_r4"/>
    <property type="match status" value="1"/>
</dbReference>
<evidence type="ECO:0000256" key="5">
    <source>
        <dbReference type="NCBIfam" id="TIGR02959"/>
    </source>
</evidence>
<evidence type="ECO:0000313" key="8">
    <source>
        <dbReference type="EMBL" id="WWD80561.1"/>
    </source>
</evidence>
<dbReference type="InterPro" id="IPR014284">
    <property type="entry name" value="RNA_pol_sigma-70_dom"/>
</dbReference>
<dbReference type="Gene3D" id="1.10.10.10">
    <property type="entry name" value="Winged helix-like DNA-binding domain superfamily/Winged helix DNA-binding domain"/>
    <property type="match status" value="1"/>
</dbReference>
<dbReference type="Pfam" id="PF08281">
    <property type="entry name" value="Sigma70_r4_2"/>
    <property type="match status" value="1"/>
</dbReference>
<dbReference type="InterPro" id="IPR039425">
    <property type="entry name" value="RNA_pol_sigma-70-like"/>
</dbReference>
<dbReference type="SUPFAM" id="SSF88659">
    <property type="entry name" value="Sigma3 and sigma4 domains of RNA polymerase sigma factors"/>
    <property type="match status" value="1"/>
</dbReference>
<evidence type="ECO:0000259" key="6">
    <source>
        <dbReference type="Pfam" id="PF04542"/>
    </source>
</evidence>
<keyword evidence="9" id="KW-1185">Reference proteome</keyword>
<keyword evidence="4" id="KW-0804">Transcription</keyword>
<dbReference type="InterPro" id="IPR013249">
    <property type="entry name" value="RNA_pol_sigma70_r4_t2"/>
</dbReference>
<evidence type="ECO:0000256" key="1">
    <source>
        <dbReference type="ARBA" id="ARBA00010641"/>
    </source>
</evidence>
<comment type="similarity">
    <text evidence="1">Belongs to the sigma-70 factor family. ECF subfamily.</text>
</comment>
<dbReference type="InterPro" id="IPR007627">
    <property type="entry name" value="RNA_pol_sigma70_r2"/>
</dbReference>